<evidence type="ECO:0000313" key="3">
    <source>
        <dbReference type="EMBL" id="QIS16673.1"/>
    </source>
</evidence>
<dbReference type="PROSITE" id="PS50987">
    <property type="entry name" value="HTH_ARSR_2"/>
    <property type="match status" value="1"/>
</dbReference>
<dbReference type="CDD" id="cd08893">
    <property type="entry name" value="SRPBCC_CalC_Aha1-like_GntR-HTH"/>
    <property type="match status" value="1"/>
</dbReference>
<dbReference type="InterPro" id="IPR001845">
    <property type="entry name" value="HTH_ArsR_DNA-bd_dom"/>
</dbReference>
<dbReference type="SUPFAM" id="SSF46785">
    <property type="entry name" value="Winged helix' DNA-binding domain"/>
    <property type="match status" value="1"/>
</dbReference>
<comment type="similarity">
    <text evidence="1">Belongs to the AHA1 family.</text>
</comment>
<dbReference type="Gene3D" id="3.30.530.20">
    <property type="match status" value="1"/>
</dbReference>
<dbReference type="InterPro" id="IPR013538">
    <property type="entry name" value="ASHA1/2-like_C"/>
</dbReference>
<reference evidence="3 4" key="1">
    <citation type="journal article" date="2019" name="ACS Chem. Biol.">
        <title>Identification and Mobilization of a Cryptic Antibiotic Biosynthesis Gene Locus from a Human-Pathogenic Nocardia Isolate.</title>
        <authorList>
            <person name="Herisse M."/>
            <person name="Ishida K."/>
            <person name="Porter J.L."/>
            <person name="Howden B."/>
            <person name="Hertweck C."/>
            <person name="Stinear T.P."/>
            <person name="Pidot S.J."/>
        </authorList>
    </citation>
    <scope>NUCLEOTIDE SEQUENCE [LARGE SCALE GENOMIC DNA]</scope>
    <source>
        <strain evidence="3 4">AUSMDU00012717</strain>
    </source>
</reference>
<protein>
    <submittedName>
        <fullName evidence="3">Metalloregulator ArsR/SmtB family transcription factor</fullName>
    </submittedName>
</protein>
<feature type="domain" description="HTH arsR-type" evidence="2">
    <location>
        <begin position="7"/>
        <end position="100"/>
    </location>
</feature>
<dbReference type="SMART" id="SM00418">
    <property type="entry name" value="HTH_ARSR"/>
    <property type="match status" value="1"/>
</dbReference>
<dbReference type="CDD" id="cd00090">
    <property type="entry name" value="HTH_ARSR"/>
    <property type="match status" value="1"/>
</dbReference>
<evidence type="ECO:0000259" key="2">
    <source>
        <dbReference type="PROSITE" id="PS50987"/>
    </source>
</evidence>
<dbReference type="Pfam" id="PF08327">
    <property type="entry name" value="AHSA1"/>
    <property type="match status" value="1"/>
</dbReference>
<dbReference type="PANTHER" id="PTHR38600">
    <property type="entry name" value="TRANSCRIPTIONAL REGULATORY PROTEIN"/>
    <property type="match status" value="1"/>
</dbReference>
<name>A0A6G9YUZ7_9NOCA</name>
<gene>
    <name evidence="3" type="ORF">F5544_44350</name>
</gene>
<dbReference type="GO" id="GO:0003700">
    <property type="term" value="F:DNA-binding transcription factor activity"/>
    <property type="evidence" value="ECO:0007669"/>
    <property type="project" value="InterPro"/>
</dbReference>
<dbReference type="EMBL" id="CP046172">
    <property type="protein sequence ID" value="QIS16673.1"/>
    <property type="molecule type" value="Genomic_DNA"/>
</dbReference>
<dbReference type="Gene3D" id="1.10.10.10">
    <property type="entry name" value="Winged helix-like DNA-binding domain superfamily/Winged helix DNA-binding domain"/>
    <property type="match status" value="1"/>
</dbReference>
<organism evidence="3 4">
    <name type="scientific">Nocardia arthritidis</name>
    <dbReference type="NCBI Taxonomy" id="228602"/>
    <lineage>
        <taxon>Bacteria</taxon>
        <taxon>Bacillati</taxon>
        <taxon>Actinomycetota</taxon>
        <taxon>Actinomycetes</taxon>
        <taxon>Mycobacteriales</taxon>
        <taxon>Nocardiaceae</taxon>
        <taxon>Nocardia</taxon>
    </lineage>
</organism>
<sequence length="279" mass="31482">MQPNGCMNRKGDMDEVFRALADPNRRRLLDSLNARNGQTLRELCAGLAMARQSVSKHLAILEAANLIATRRSGREKLHYLNAEPINAIAERWITQYDRARVHALADLKKALEAQPMAETEFVYTTYIKTTPEKLWQALTEPAFTKRYWGVAADTDWRPGSEMVWHQGDWSSKDPEQVVLEADPYRRLSYTWHTFDPAFAETFDFSEEQLAKWAAEPRSKVTFELEPLGEIVKLTVVHDGFGPGSGVLAGISEGWPAILANLKTLLETGETLPEPEAAQR</sequence>
<dbReference type="AlphaFoldDB" id="A0A6G9YUZ7"/>
<dbReference type="InterPro" id="IPR036390">
    <property type="entry name" value="WH_DNA-bd_sf"/>
</dbReference>
<dbReference type="Proteomes" id="UP000503540">
    <property type="component" value="Chromosome"/>
</dbReference>
<proteinExistence type="inferred from homology"/>
<dbReference type="Pfam" id="PF12840">
    <property type="entry name" value="HTH_20"/>
    <property type="match status" value="1"/>
</dbReference>
<dbReference type="InterPro" id="IPR011991">
    <property type="entry name" value="ArsR-like_HTH"/>
</dbReference>
<dbReference type="SUPFAM" id="SSF55961">
    <property type="entry name" value="Bet v1-like"/>
    <property type="match status" value="1"/>
</dbReference>
<keyword evidence="4" id="KW-1185">Reference proteome</keyword>
<dbReference type="PANTHER" id="PTHR38600:SF1">
    <property type="entry name" value="TRANSCRIPTIONAL REGULATORY PROTEIN"/>
    <property type="match status" value="1"/>
</dbReference>
<dbReference type="PRINTS" id="PR00778">
    <property type="entry name" value="HTHARSR"/>
</dbReference>
<evidence type="ECO:0000313" key="4">
    <source>
        <dbReference type="Proteomes" id="UP000503540"/>
    </source>
</evidence>
<dbReference type="InterPro" id="IPR036388">
    <property type="entry name" value="WH-like_DNA-bd_sf"/>
</dbReference>
<accession>A0A6G9YUZ7</accession>
<dbReference type="InterPro" id="IPR023393">
    <property type="entry name" value="START-like_dom_sf"/>
</dbReference>
<dbReference type="NCBIfam" id="NF033788">
    <property type="entry name" value="HTH_metalloreg"/>
    <property type="match status" value="1"/>
</dbReference>
<dbReference type="KEGG" id="nah:F5544_44350"/>
<evidence type="ECO:0000256" key="1">
    <source>
        <dbReference type="ARBA" id="ARBA00006817"/>
    </source>
</evidence>